<feature type="chain" id="PRO_5046805299" evidence="3">
    <location>
        <begin position="18"/>
        <end position="597"/>
    </location>
</feature>
<protein>
    <submittedName>
        <fullName evidence="6">Microsomal triglyceride transfer protein large subunit-like</fullName>
    </submittedName>
</protein>
<evidence type="ECO:0000313" key="5">
    <source>
        <dbReference type="Proteomes" id="UP000694865"/>
    </source>
</evidence>
<dbReference type="SMART" id="SM00638">
    <property type="entry name" value="LPD_N"/>
    <property type="match status" value="1"/>
</dbReference>
<organism evidence="5 6">
    <name type="scientific">Saccoglossus kowalevskii</name>
    <name type="common">Acorn worm</name>
    <dbReference type="NCBI Taxonomy" id="10224"/>
    <lineage>
        <taxon>Eukaryota</taxon>
        <taxon>Metazoa</taxon>
        <taxon>Hemichordata</taxon>
        <taxon>Enteropneusta</taxon>
        <taxon>Harrimaniidae</taxon>
        <taxon>Saccoglossus</taxon>
    </lineage>
</organism>
<gene>
    <name evidence="6" type="primary">LOC100377693</name>
</gene>
<feature type="domain" description="Vitellogenin" evidence="4">
    <location>
        <begin position="20"/>
        <end position="597"/>
    </location>
</feature>
<dbReference type="PANTHER" id="PTHR13024">
    <property type="entry name" value="MICROSOMAL TRIGLYCERIDE TRANSFER PROTEIN, LARGE SUBUNIT"/>
    <property type="match status" value="1"/>
</dbReference>
<dbReference type="InterPro" id="IPR011030">
    <property type="entry name" value="Lipovitellin_superhlx_dom"/>
</dbReference>
<dbReference type="InterPro" id="IPR015816">
    <property type="entry name" value="Vitellinogen_b-sht_N"/>
</dbReference>
<evidence type="ECO:0000313" key="6">
    <source>
        <dbReference type="RefSeq" id="XP_002739161.1"/>
    </source>
</evidence>
<accession>A0ABM0GWY2</accession>
<dbReference type="Gene3D" id="1.25.10.20">
    <property type="entry name" value="Vitellinogen, superhelical"/>
    <property type="match status" value="1"/>
</dbReference>
<dbReference type="PROSITE" id="PS51211">
    <property type="entry name" value="VITELLOGENIN"/>
    <property type="match status" value="1"/>
</dbReference>
<dbReference type="InterPro" id="IPR001747">
    <property type="entry name" value="Vitellogenin_N"/>
</dbReference>
<dbReference type="InterPro" id="IPR039988">
    <property type="entry name" value="MTTP"/>
</dbReference>
<evidence type="ECO:0000256" key="1">
    <source>
        <dbReference type="ARBA" id="ARBA00022729"/>
    </source>
</evidence>
<keyword evidence="5" id="KW-1185">Reference proteome</keyword>
<dbReference type="SUPFAM" id="SSF48431">
    <property type="entry name" value="Lipovitellin-phosvitin complex, superhelical domain"/>
    <property type="match status" value="1"/>
</dbReference>
<proteinExistence type="predicted"/>
<comment type="caution">
    <text evidence="2">Lacks conserved residue(s) required for the propagation of feature annotation.</text>
</comment>
<evidence type="ECO:0000259" key="4">
    <source>
        <dbReference type="PROSITE" id="PS51211"/>
    </source>
</evidence>
<dbReference type="Proteomes" id="UP000694865">
    <property type="component" value="Unplaced"/>
</dbReference>
<evidence type="ECO:0000256" key="2">
    <source>
        <dbReference type="PROSITE-ProRule" id="PRU00557"/>
    </source>
</evidence>
<dbReference type="InterPro" id="IPR015819">
    <property type="entry name" value="Lipid_transp_b-sht_shell"/>
</dbReference>
<sequence length="597" mass="66433">MKIFAVSFLVSISSVFALTYETGTPYRYSYSTDVLLNEPTNEGQLSIKSSTGFKLDSNVQVTLVWKNEQNILGKLEILECKLTSAVPRNDADNVFSGAPCNQVTKDPIYVHFKDSKIVQLFASTEDPTPSVNIKRGIASLFQVNKNGGREVDASGDCLVHYINTGNNVIKSKDYTSCIKPDSGEFTSPRVILGLIRDSAITTTYVLSDDKSIIKSATSVESHVSRVTMRKALSSAVLSRQSLSYLNSEGEQFTVDGNSLDEAIANLGNNYLSVSPITDFVQQHCTKECRPAAEIVAENREHLKSDYLAKVELSSAYLTVLEKFRNCGKEEILSILMDDNNQEIVPQLIDIVAVTQTNAAHEAMVEILDFNNADMLDLIDRYLVSVSYLSHPSHDILENLLKISKNDVENEKIRESVALSLGALVHTLCLLGKCDSQIVQDTSDWFKEALDKYEEDTDKVIFLRAMSNSKLSDHVPLIANYAVHGKSSKVHVAALESLKMFDGSVLTAPEVRQSLNEIYHQNHRKYESAARSNAAGLILNNNPSQQEITNLVLSLTDQDNLELTAFMQRKIKDVLKNNVKLRRSLEDDIMKDPKNFQL</sequence>
<name>A0ABM0GWY2_SACKO</name>
<dbReference type="PANTHER" id="PTHR13024:SF0">
    <property type="entry name" value="MICROSOMAL TRIACYLGLYCEROL TRANSFER PROTEIN"/>
    <property type="match status" value="1"/>
</dbReference>
<dbReference type="Pfam" id="PF01347">
    <property type="entry name" value="Vitellogenin_N"/>
    <property type="match status" value="1"/>
</dbReference>
<keyword evidence="1 3" id="KW-0732">Signal</keyword>
<evidence type="ECO:0000256" key="3">
    <source>
        <dbReference type="SAM" id="SignalP"/>
    </source>
</evidence>
<dbReference type="SUPFAM" id="SSF56968">
    <property type="entry name" value="Lipovitellin-phosvitin complex, beta-sheet shell regions"/>
    <property type="match status" value="1"/>
</dbReference>
<dbReference type="RefSeq" id="XP_002739161.1">
    <property type="nucleotide sequence ID" value="XM_002739115.2"/>
</dbReference>
<reference evidence="6" key="1">
    <citation type="submission" date="2025-08" db="UniProtKB">
        <authorList>
            <consortium name="RefSeq"/>
        </authorList>
    </citation>
    <scope>IDENTIFICATION</scope>
    <source>
        <tissue evidence="6">Testes</tissue>
    </source>
</reference>
<dbReference type="GeneID" id="100377693"/>
<dbReference type="Gene3D" id="2.30.230.10">
    <property type="entry name" value="Lipovitellin, beta-sheet shell regions, chain A"/>
    <property type="match status" value="1"/>
</dbReference>
<feature type="signal peptide" evidence="3">
    <location>
        <begin position="1"/>
        <end position="17"/>
    </location>
</feature>